<comment type="caution">
    <text evidence="2">The sequence shown here is derived from an EMBL/GenBank/DDBJ whole genome shotgun (WGS) entry which is preliminary data.</text>
</comment>
<feature type="domain" description="HDOD" evidence="1">
    <location>
        <begin position="20"/>
        <end position="226"/>
    </location>
</feature>
<dbReference type="PANTHER" id="PTHR33525:SF3">
    <property type="entry name" value="RIBONUCLEASE Y"/>
    <property type="match status" value="1"/>
</dbReference>
<organism evidence="2 3">
    <name type="scientific">Desulfobaculum xiamenense</name>
    <dbReference type="NCBI Taxonomy" id="995050"/>
    <lineage>
        <taxon>Bacteria</taxon>
        <taxon>Pseudomonadati</taxon>
        <taxon>Thermodesulfobacteriota</taxon>
        <taxon>Desulfovibrionia</taxon>
        <taxon>Desulfovibrionales</taxon>
        <taxon>Desulfovibrionaceae</taxon>
        <taxon>Desulfobaculum</taxon>
    </lineage>
</organism>
<dbReference type="PROSITE" id="PS51833">
    <property type="entry name" value="HDOD"/>
    <property type="match status" value="1"/>
</dbReference>
<dbReference type="InterPro" id="IPR052340">
    <property type="entry name" value="RNase_Y/CdgJ"/>
</dbReference>
<dbReference type="RefSeq" id="WP_167942541.1">
    <property type="nucleotide sequence ID" value="NZ_JAATJA010000005.1"/>
</dbReference>
<dbReference type="Pfam" id="PF08668">
    <property type="entry name" value="HDOD"/>
    <property type="match status" value="1"/>
</dbReference>
<gene>
    <name evidence="2" type="ORF">GGQ74_003159</name>
</gene>
<name>A0A846QQK6_9BACT</name>
<dbReference type="EMBL" id="JAATJA010000005">
    <property type="protein sequence ID" value="NJB69457.1"/>
    <property type="molecule type" value="Genomic_DNA"/>
</dbReference>
<dbReference type="Proteomes" id="UP000580856">
    <property type="component" value="Unassembled WGS sequence"/>
</dbReference>
<evidence type="ECO:0000313" key="2">
    <source>
        <dbReference type="EMBL" id="NJB69457.1"/>
    </source>
</evidence>
<dbReference type="InterPro" id="IPR013976">
    <property type="entry name" value="HDOD"/>
</dbReference>
<dbReference type="Gene3D" id="1.10.3210.10">
    <property type="entry name" value="Hypothetical protein af1432"/>
    <property type="match status" value="1"/>
</dbReference>
<dbReference type="InterPro" id="IPR003607">
    <property type="entry name" value="HD/PDEase_dom"/>
</dbReference>
<dbReference type="AlphaFoldDB" id="A0A846QQK6"/>
<evidence type="ECO:0000259" key="1">
    <source>
        <dbReference type="PROSITE" id="PS51833"/>
    </source>
</evidence>
<protein>
    <submittedName>
        <fullName evidence="2">HD-like signal output (HDOD) protein</fullName>
    </submittedName>
</protein>
<evidence type="ECO:0000313" key="3">
    <source>
        <dbReference type="Proteomes" id="UP000580856"/>
    </source>
</evidence>
<proteinExistence type="predicted"/>
<reference evidence="2 3" key="1">
    <citation type="submission" date="2020-03" db="EMBL/GenBank/DDBJ databases">
        <title>Genomic Encyclopedia of Type Strains, Phase IV (KMG-IV): sequencing the most valuable type-strain genomes for metagenomic binning, comparative biology and taxonomic classification.</title>
        <authorList>
            <person name="Goeker M."/>
        </authorList>
    </citation>
    <scope>NUCLEOTIDE SEQUENCE [LARGE SCALE GENOMIC DNA]</scope>
    <source>
        <strain evidence="2 3">DSM 24233</strain>
    </source>
</reference>
<dbReference type="SUPFAM" id="SSF109604">
    <property type="entry name" value="HD-domain/PDEase-like"/>
    <property type="match status" value="1"/>
</dbReference>
<dbReference type="SMART" id="SM00471">
    <property type="entry name" value="HDc"/>
    <property type="match status" value="1"/>
</dbReference>
<accession>A0A846QQK6</accession>
<keyword evidence="3" id="KW-1185">Reference proteome</keyword>
<dbReference type="PANTHER" id="PTHR33525">
    <property type="match status" value="1"/>
</dbReference>
<sequence length="295" mass="31897">MSPERGPLLLSGATELRKDLPISPQIIQQLFAQTDEDSRASLADIAKSIAADQGLTVKVLAMANSAYYGLQTEVESPARAVALLGLDTIRCLVLGIGVKGLSAKLRNGSDFDLRAYWRHQLLTAATARLLAGRLRDVPQGEDAPPVVPDQIFTAAMLHDLGKLLTAIIMPDDWATIITLAREGQLSIAEAEDTYWGLDHGVVGALALRSWNLPPSLTEPVNWHHAPDMAPDYVLHAQILCMADALCVLHATPDARVPGPWRELLEQFALDRDQLTAEVAELAQDDGLLQLADALA</sequence>